<dbReference type="PANTHER" id="PTHR42760:SF133">
    <property type="entry name" value="3-OXOACYL-[ACYL-CARRIER-PROTEIN] REDUCTASE"/>
    <property type="match status" value="1"/>
</dbReference>
<protein>
    <submittedName>
        <fullName evidence="6">DEKNAAC101441</fullName>
    </submittedName>
</protein>
<dbReference type="FunFam" id="3.40.50.720:FF:000084">
    <property type="entry name" value="Short-chain dehydrogenase reductase"/>
    <property type="match status" value="1"/>
</dbReference>
<dbReference type="SUPFAM" id="SSF51735">
    <property type="entry name" value="NAD(P)-binding Rossmann-fold domains"/>
    <property type="match status" value="1"/>
</dbReference>
<accession>A0A448YI30</accession>
<proteinExistence type="inferred from homology"/>
<dbReference type="GO" id="GO:0048038">
    <property type="term" value="F:quinone binding"/>
    <property type="evidence" value="ECO:0007669"/>
    <property type="project" value="TreeGrafter"/>
</dbReference>
<dbReference type="Pfam" id="PF00106">
    <property type="entry name" value="adh_short"/>
    <property type="match status" value="1"/>
</dbReference>
<dbReference type="STRING" id="13370.A0A448YI30"/>
<dbReference type="Proteomes" id="UP000290900">
    <property type="component" value="Unassembled WGS sequence"/>
</dbReference>
<evidence type="ECO:0000256" key="4">
    <source>
        <dbReference type="RuleBase" id="RU000363"/>
    </source>
</evidence>
<dbReference type="InterPro" id="IPR057326">
    <property type="entry name" value="KR_dom"/>
</dbReference>
<dbReference type="GO" id="GO:0016616">
    <property type="term" value="F:oxidoreductase activity, acting on the CH-OH group of donors, NAD or NADP as acceptor"/>
    <property type="evidence" value="ECO:0007669"/>
    <property type="project" value="TreeGrafter"/>
</dbReference>
<evidence type="ECO:0000256" key="2">
    <source>
        <dbReference type="ARBA" id="ARBA00022857"/>
    </source>
</evidence>
<sequence>MTKRLEGKVAVITGGSSGIGLATAKRFVADGVTTVFITGRRQDQLDKAVAEIGGNAIGVQADVSKVEDIKKLFLTVKKTTGSIDILFCNAGIGENAVLGEISEDLFDRIFSINVKGIIFTVQEFIPLLSKGGSIILTSSITSGKGLRANSVYAATKAAIRSLARTWTAEFKARATTDHGEVPLGEADHDKVIRVNVVSPGPIETPMLLNGLSTEIRNVIKSHVPLGRLAQPSEISSIVSFLASDESSFIAGADVQADGGLTQI</sequence>
<feature type="domain" description="Ketoreductase" evidence="5">
    <location>
        <begin position="8"/>
        <end position="185"/>
    </location>
</feature>
<dbReference type="PRINTS" id="PR00081">
    <property type="entry name" value="GDHRDH"/>
</dbReference>
<evidence type="ECO:0000259" key="5">
    <source>
        <dbReference type="SMART" id="SM00822"/>
    </source>
</evidence>
<dbReference type="InParanoid" id="A0A448YI30"/>
<dbReference type="Gene3D" id="3.40.50.720">
    <property type="entry name" value="NAD(P)-binding Rossmann-like Domain"/>
    <property type="match status" value="1"/>
</dbReference>
<reference evidence="6 7" key="1">
    <citation type="submission" date="2018-12" db="EMBL/GenBank/DDBJ databases">
        <authorList>
            <person name="Tiukova I."/>
            <person name="Dainat J."/>
        </authorList>
    </citation>
    <scope>NUCLEOTIDE SEQUENCE [LARGE SCALE GENOMIC DNA]</scope>
</reference>
<dbReference type="AlphaFoldDB" id="A0A448YI30"/>
<gene>
    <name evidence="6" type="ORF">BRENAR_LOCUS1305</name>
</gene>
<dbReference type="CDD" id="cd05233">
    <property type="entry name" value="SDR_c"/>
    <property type="match status" value="1"/>
</dbReference>
<dbReference type="PRINTS" id="PR00080">
    <property type="entry name" value="SDRFAMILY"/>
</dbReference>
<organism evidence="6 7">
    <name type="scientific">Brettanomyces naardenensis</name>
    <name type="common">Yeast</name>
    <dbReference type="NCBI Taxonomy" id="13370"/>
    <lineage>
        <taxon>Eukaryota</taxon>
        <taxon>Fungi</taxon>
        <taxon>Dikarya</taxon>
        <taxon>Ascomycota</taxon>
        <taxon>Saccharomycotina</taxon>
        <taxon>Pichiomycetes</taxon>
        <taxon>Pichiales</taxon>
        <taxon>Pichiaceae</taxon>
        <taxon>Brettanomyces</taxon>
    </lineage>
</organism>
<dbReference type="InterPro" id="IPR002347">
    <property type="entry name" value="SDR_fam"/>
</dbReference>
<dbReference type="EMBL" id="CAACVR010000005">
    <property type="protein sequence ID" value="VEU20570.1"/>
    <property type="molecule type" value="Genomic_DNA"/>
</dbReference>
<comment type="similarity">
    <text evidence="1 4">Belongs to the short-chain dehydrogenases/reductases (SDR) family.</text>
</comment>
<keyword evidence="7" id="KW-1185">Reference proteome</keyword>
<evidence type="ECO:0000313" key="7">
    <source>
        <dbReference type="Proteomes" id="UP000290900"/>
    </source>
</evidence>
<evidence type="ECO:0000256" key="3">
    <source>
        <dbReference type="ARBA" id="ARBA00023002"/>
    </source>
</evidence>
<dbReference type="PANTHER" id="PTHR42760">
    <property type="entry name" value="SHORT-CHAIN DEHYDROGENASES/REDUCTASES FAMILY MEMBER"/>
    <property type="match status" value="1"/>
</dbReference>
<dbReference type="InterPro" id="IPR036291">
    <property type="entry name" value="NAD(P)-bd_dom_sf"/>
</dbReference>
<dbReference type="OrthoDB" id="294295at2759"/>
<dbReference type="SMART" id="SM00822">
    <property type="entry name" value="PKS_KR"/>
    <property type="match status" value="1"/>
</dbReference>
<name>A0A448YI30_BRENA</name>
<keyword evidence="3" id="KW-0560">Oxidoreductase</keyword>
<dbReference type="GO" id="GO:0006633">
    <property type="term" value="P:fatty acid biosynthetic process"/>
    <property type="evidence" value="ECO:0007669"/>
    <property type="project" value="TreeGrafter"/>
</dbReference>
<keyword evidence="2" id="KW-0521">NADP</keyword>
<evidence type="ECO:0000256" key="1">
    <source>
        <dbReference type="ARBA" id="ARBA00006484"/>
    </source>
</evidence>
<evidence type="ECO:0000313" key="6">
    <source>
        <dbReference type="EMBL" id="VEU20570.1"/>
    </source>
</evidence>